<dbReference type="InterPro" id="IPR007318">
    <property type="entry name" value="Phopholipid_MeTrfase"/>
</dbReference>
<evidence type="ECO:0000256" key="3">
    <source>
        <dbReference type="ARBA" id="ARBA00022989"/>
    </source>
</evidence>
<evidence type="ECO:0000256" key="5">
    <source>
        <dbReference type="SAM" id="Phobius"/>
    </source>
</evidence>
<evidence type="ECO:0000256" key="1">
    <source>
        <dbReference type="ARBA" id="ARBA00004127"/>
    </source>
</evidence>
<dbReference type="eggNOG" id="COG2020">
    <property type="taxonomic scope" value="Bacteria"/>
</dbReference>
<name>V7HT84_9GAMM</name>
<feature type="transmembrane region" description="Helical" evidence="5">
    <location>
        <begin position="40"/>
        <end position="58"/>
    </location>
</feature>
<evidence type="ECO:0008006" key="8">
    <source>
        <dbReference type="Google" id="ProtNLM"/>
    </source>
</evidence>
<evidence type="ECO:0000313" key="7">
    <source>
        <dbReference type="Proteomes" id="UP000019205"/>
    </source>
</evidence>
<organism evidence="6 7">
    <name type="scientific">Congregibacter litoralis KT71</name>
    <dbReference type="NCBI Taxonomy" id="314285"/>
    <lineage>
        <taxon>Bacteria</taxon>
        <taxon>Pseudomonadati</taxon>
        <taxon>Pseudomonadota</taxon>
        <taxon>Gammaproteobacteria</taxon>
        <taxon>Cellvibrionales</taxon>
        <taxon>Halieaceae</taxon>
        <taxon>Congregibacter</taxon>
    </lineage>
</organism>
<comment type="subcellular location">
    <subcellularLocation>
        <location evidence="1">Endomembrane system</location>
        <topology evidence="1">Multi-pass membrane protein</topology>
    </subcellularLocation>
</comment>
<dbReference type="GO" id="GO:0016740">
    <property type="term" value="F:transferase activity"/>
    <property type="evidence" value="ECO:0007669"/>
    <property type="project" value="UniProtKB-ARBA"/>
</dbReference>
<keyword evidence="2 5" id="KW-0812">Transmembrane</keyword>
<dbReference type="HOGENOM" id="CLU_065200_4_2_6"/>
<dbReference type="GO" id="GO:0012505">
    <property type="term" value="C:endomembrane system"/>
    <property type="evidence" value="ECO:0007669"/>
    <property type="project" value="UniProtKB-SubCell"/>
</dbReference>
<dbReference type="PANTHER" id="PTHR12714:SF24">
    <property type="entry name" value="SLR1182 PROTEIN"/>
    <property type="match status" value="1"/>
</dbReference>
<dbReference type="Gene3D" id="1.20.120.1630">
    <property type="match status" value="1"/>
</dbReference>
<accession>V7HT84</accession>
<keyword evidence="3 5" id="KW-1133">Transmembrane helix</keyword>
<dbReference type="AlphaFoldDB" id="V7HT84"/>
<dbReference type="STRING" id="314285.KT71_002423"/>
<protein>
    <recommendedName>
        <fullName evidence="8">Phospholipid methyltransferase</fullName>
    </recommendedName>
</protein>
<dbReference type="Proteomes" id="UP000019205">
    <property type="component" value="Chromosome"/>
</dbReference>
<dbReference type="Pfam" id="PF04191">
    <property type="entry name" value="PEMT"/>
    <property type="match status" value="1"/>
</dbReference>
<keyword evidence="7" id="KW-1185">Reference proteome</keyword>
<dbReference type="EMBL" id="AAOA02000001">
    <property type="protein sequence ID" value="ESZ89436.1"/>
    <property type="molecule type" value="Genomic_DNA"/>
</dbReference>
<evidence type="ECO:0000313" key="6">
    <source>
        <dbReference type="EMBL" id="ESZ89436.1"/>
    </source>
</evidence>
<keyword evidence="4 5" id="KW-0472">Membrane</keyword>
<comment type="caution">
    <text evidence="6">The sequence shown here is derived from an EMBL/GenBank/DDBJ whole genome shotgun (WGS) entry which is preliminary data.</text>
</comment>
<evidence type="ECO:0000256" key="4">
    <source>
        <dbReference type="ARBA" id="ARBA00023136"/>
    </source>
</evidence>
<reference evidence="6 7" key="2">
    <citation type="journal article" date="2009" name="PLoS ONE">
        <title>The photosynthetic apparatus and its regulation in the aerobic gammaproteobacterium Congregibacter litoralis gen. nov., sp. nov.</title>
        <authorList>
            <person name="Spring S."/>
            <person name="Lunsdorf H."/>
            <person name="Fuchs B.M."/>
            <person name="Tindall B.J."/>
        </authorList>
    </citation>
    <scope>NUCLEOTIDE SEQUENCE [LARGE SCALE GENOMIC DNA]</scope>
    <source>
        <strain evidence="6">KT71</strain>
    </source>
</reference>
<evidence type="ECO:0000256" key="2">
    <source>
        <dbReference type="ARBA" id="ARBA00022692"/>
    </source>
</evidence>
<proteinExistence type="predicted"/>
<dbReference type="RefSeq" id="WP_023659691.1">
    <property type="nucleotide sequence ID" value="NZ_CM002299.1"/>
</dbReference>
<dbReference type="OrthoDB" id="9811969at2"/>
<gene>
    <name evidence="6" type="ORF">KT71_002423</name>
</gene>
<dbReference type="PANTHER" id="PTHR12714">
    <property type="entry name" value="PROTEIN-S ISOPRENYLCYSTEINE O-METHYLTRANSFERASE"/>
    <property type="match status" value="1"/>
</dbReference>
<sequence length="150" mass="16480">MSTKIPPLAQVFLCGILGWTATKGFPEFAFVSTASRLLGWSFVSIGSVVLLLSVRSFITAKTTVNPISPDQVSELVTTGLYRYSRNPMYAGMASLLTGHALALQNPAALISPALFVLSVTYLQILPEERTLEEKFGHSFKAYCKGTRRWF</sequence>
<reference evidence="6 7" key="1">
    <citation type="journal article" date="2007" name="Proc. Natl. Acad. Sci. U.S.A.">
        <title>Characterization of a marine gammaproteobacterium capable of aerobic anoxygenic photosynthesis.</title>
        <authorList>
            <person name="Fuchs B.M."/>
            <person name="Spring S."/>
            <person name="Teeling H."/>
            <person name="Quast C."/>
            <person name="Wulf J."/>
            <person name="Schattenhofer M."/>
            <person name="Yan S."/>
            <person name="Ferriera S."/>
            <person name="Johnson J."/>
            <person name="Glockner F.O."/>
            <person name="Amann R."/>
        </authorList>
    </citation>
    <scope>NUCLEOTIDE SEQUENCE [LARGE SCALE GENOMIC DNA]</scope>
    <source>
        <strain evidence="6">KT71</strain>
    </source>
</reference>